<dbReference type="Proteomes" id="UP000189705">
    <property type="component" value="Unplaced"/>
</dbReference>
<dbReference type="RefSeq" id="XP_025057710.1">
    <property type="nucleotide sequence ID" value="XM_025201925.1"/>
</dbReference>
<proteinExistence type="predicted"/>
<reference evidence="3" key="1">
    <citation type="submission" date="2025-08" db="UniProtKB">
        <authorList>
            <consortium name="RefSeq"/>
        </authorList>
    </citation>
    <scope>IDENTIFICATION</scope>
</reference>
<evidence type="ECO:0000256" key="1">
    <source>
        <dbReference type="SAM" id="SignalP"/>
    </source>
</evidence>
<keyword evidence="2" id="KW-1185">Reference proteome</keyword>
<evidence type="ECO:0000313" key="3">
    <source>
        <dbReference type="RefSeq" id="XP_025057710.1"/>
    </source>
</evidence>
<dbReference type="GeneID" id="102369899"/>
<evidence type="ECO:0000313" key="2">
    <source>
        <dbReference type="Proteomes" id="UP000189705"/>
    </source>
</evidence>
<gene>
    <name evidence="3" type="primary">LOC102369899</name>
</gene>
<feature type="chain" id="PRO_5018078459" evidence="1">
    <location>
        <begin position="17"/>
        <end position="209"/>
    </location>
</feature>
<sequence>MSLIFFFLWSLWYCLGLPKPGACRQVHGYAFTQCKCYCGHSSVETHKGFEWTYRHSMFPSREDFVRYPDLPPTHSPDLSYWSVPSCQLFLSVICRISVSAPFSVQLPGSPMLLSGSANTHQTGDSRTPPASVLQKWLGGAAHAATVSAAASGAVQQRPLPGPALAPRRGCFTEVLLPIPASREGCSASESRCQITFQQLYVVQHESSPP</sequence>
<accession>A0A3Q0GH36</accession>
<dbReference type="InParanoid" id="A0A3Q0GH36"/>
<dbReference type="AlphaFoldDB" id="A0A3Q0GH36"/>
<keyword evidence="1" id="KW-0732">Signal</keyword>
<dbReference type="KEGG" id="asn:102369899"/>
<feature type="signal peptide" evidence="1">
    <location>
        <begin position="1"/>
        <end position="16"/>
    </location>
</feature>
<protein>
    <submittedName>
        <fullName evidence="3">Uncharacterized protein LOC102369899</fullName>
    </submittedName>
</protein>
<name>A0A3Q0GH36_ALLSI</name>
<organism evidence="2 3">
    <name type="scientific">Alligator sinensis</name>
    <name type="common">Chinese alligator</name>
    <dbReference type="NCBI Taxonomy" id="38654"/>
    <lineage>
        <taxon>Eukaryota</taxon>
        <taxon>Metazoa</taxon>
        <taxon>Chordata</taxon>
        <taxon>Craniata</taxon>
        <taxon>Vertebrata</taxon>
        <taxon>Euteleostomi</taxon>
        <taxon>Archelosauria</taxon>
        <taxon>Archosauria</taxon>
        <taxon>Crocodylia</taxon>
        <taxon>Alligatoridae</taxon>
        <taxon>Alligatorinae</taxon>
        <taxon>Alligator</taxon>
    </lineage>
</organism>